<evidence type="ECO:0000256" key="1">
    <source>
        <dbReference type="ARBA" id="ARBA00023224"/>
    </source>
</evidence>
<evidence type="ECO:0000256" key="4">
    <source>
        <dbReference type="SAM" id="Phobius"/>
    </source>
</evidence>
<sequence>MLKSQQMNLSNSERFWLPYFGKCGRLAMGWACYLNQWRYPILEEIFDSIATTRVRILSEWAEQKWSALSGMSAQIAHDWPKFDAELLAENLRLDGDFTELFVINAQAVTLYSSCRSRVGKNDLNAKAVTLGLAGKFLHGPYLDAATGALGASSSRFHDAVTLMFYYPLQKDGVLLGAVCGRVPNDVLGDLIQREAGHIFHESGDNYLFMVKAGFDTAIKAGTALSRSRFEDATFSMGDNLKQGVRTDFGVVSVRNHTEFELIFNDPATGQLHPGVRETIRCGQNTFVTYPGYSDYRHIPVIGRGITFTLPGSIDSWGMMCEADLEEVYRFRSLNFRMMSVYLAMWVAMMAVISGIALAFKPDAQVMASICCGLFLTGGLVLHRFVAKPVGQRLRSMVSVVRNVAEGHGNLSQRLDRGDASRDEAGVLSQWINSLIDNIDRTVGNVRRGTDGMVNNQAHMDVRNKEATAATGEVLIAVQDILQALEKQMSDIDLANLTTSEMRQAMQLATDRARAQVSMVQSRTQDIRESIKASSLRIRSLGESTEKIGEIAEVIKGIADQTNLLALNAAIEAARAGEFGRGFSVVADEVRKLAERTSSATHEINLMIASVQDKARDAVAIMEHGATGMEEGLRLAEASAADNSGSAEIIERMFATISQISMSAAESGSKVQGVARTADSMSAAVGELNFAIASNREGTQKLRLLVNQFQITDVHNQ</sequence>
<keyword evidence="8" id="KW-1185">Reference proteome</keyword>
<keyword evidence="4" id="KW-0472">Membrane</keyword>
<dbReference type="Proteomes" id="UP000001235">
    <property type="component" value="Chromosome"/>
</dbReference>
<dbReference type="Gene3D" id="1.10.287.950">
    <property type="entry name" value="Methyl-accepting chemotaxis protein"/>
    <property type="match status" value="1"/>
</dbReference>
<organism evidence="7 8">
    <name type="scientific">Gallionella capsiferriformans (strain ES-2)</name>
    <name type="common">Gallionella ferruginea capsiferriformans (strain ES-2)</name>
    <dbReference type="NCBI Taxonomy" id="395494"/>
    <lineage>
        <taxon>Bacteria</taxon>
        <taxon>Pseudomonadati</taxon>
        <taxon>Pseudomonadota</taxon>
        <taxon>Betaproteobacteria</taxon>
        <taxon>Nitrosomonadales</taxon>
        <taxon>Gallionellaceae</taxon>
        <taxon>Gallionella</taxon>
    </lineage>
</organism>
<dbReference type="PANTHER" id="PTHR32089">
    <property type="entry name" value="METHYL-ACCEPTING CHEMOTAXIS PROTEIN MCPB"/>
    <property type="match status" value="1"/>
</dbReference>
<comment type="similarity">
    <text evidence="2">Belongs to the methyl-accepting chemotaxis (MCP) protein family.</text>
</comment>
<dbReference type="AlphaFoldDB" id="D9SI60"/>
<feature type="domain" description="HAMP" evidence="6">
    <location>
        <begin position="387"/>
        <end position="443"/>
    </location>
</feature>
<dbReference type="EMBL" id="CP002159">
    <property type="protein sequence ID" value="ADL54117.1"/>
    <property type="molecule type" value="Genomic_DNA"/>
</dbReference>
<dbReference type="SUPFAM" id="SSF58104">
    <property type="entry name" value="Methyl-accepting chemotaxis protein (MCP) signaling domain"/>
    <property type="match status" value="1"/>
</dbReference>
<dbReference type="Pfam" id="PF00015">
    <property type="entry name" value="MCPsignal"/>
    <property type="match status" value="1"/>
</dbReference>
<evidence type="ECO:0000313" key="7">
    <source>
        <dbReference type="EMBL" id="ADL54117.1"/>
    </source>
</evidence>
<evidence type="ECO:0000313" key="8">
    <source>
        <dbReference type="Proteomes" id="UP000001235"/>
    </source>
</evidence>
<proteinExistence type="inferred from homology"/>
<dbReference type="HOGENOM" id="CLU_378863_0_0_4"/>
<evidence type="ECO:0000259" key="6">
    <source>
        <dbReference type="PROSITE" id="PS50885"/>
    </source>
</evidence>
<feature type="domain" description="Methyl-accepting transducer" evidence="5">
    <location>
        <begin position="455"/>
        <end position="681"/>
    </location>
</feature>
<gene>
    <name evidence="7" type="ordered locus">Galf_0072</name>
</gene>
<evidence type="ECO:0000259" key="5">
    <source>
        <dbReference type="PROSITE" id="PS50111"/>
    </source>
</evidence>
<dbReference type="InterPro" id="IPR004089">
    <property type="entry name" value="MCPsignal_dom"/>
</dbReference>
<keyword evidence="1 3" id="KW-0807">Transducer</keyword>
<dbReference type="PROSITE" id="PS50885">
    <property type="entry name" value="HAMP"/>
    <property type="match status" value="1"/>
</dbReference>
<dbReference type="PROSITE" id="PS50111">
    <property type="entry name" value="CHEMOTAXIS_TRANSDUC_2"/>
    <property type="match status" value="1"/>
</dbReference>
<name>D9SI60_GALCS</name>
<dbReference type="KEGG" id="gca:Galf_0072"/>
<keyword evidence="4" id="KW-0812">Transmembrane</keyword>
<keyword evidence="4" id="KW-1133">Transmembrane helix</keyword>
<feature type="transmembrane region" description="Helical" evidence="4">
    <location>
        <begin position="339"/>
        <end position="359"/>
    </location>
</feature>
<protein>
    <submittedName>
        <fullName evidence="7">Methyl-accepting chemotaxis sensory transducer</fullName>
    </submittedName>
</protein>
<dbReference type="SMART" id="SM00283">
    <property type="entry name" value="MA"/>
    <property type="match status" value="1"/>
</dbReference>
<evidence type="ECO:0000256" key="2">
    <source>
        <dbReference type="ARBA" id="ARBA00029447"/>
    </source>
</evidence>
<dbReference type="PANTHER" id="PTHR32089:SF112">
    <property type="entry name" value="LYSOZYME-LIKE PROTEIN-RELATED"/>
    <property type="match status" value="1"/>
</dbReference>
<dbReference type="eggNOG" id="COG0840">
    <property type="taxonomic scope" value="Bacteria"/>
</dbReference>
<evidence type="ECO:0000256" key="3">
    <source>
        <dbReference type="PROSITE-ProRule" id="PRU00284"/>
    </source>
</evidence>
<dbReference type="GO" id="GO:0007165">
    <property type="term" value="P:signal transduction"/>
    <property type="evidence" value="ECO:0007669"/>
    <property type="project" value="UniProtKB-KW"/>
</dbReference>
<dbReference type="RefSeq" id="WP_013292060.1">
    <property type="nucleotide sequence ID" value="NC_014394.1"/>
</dbReference>
<dbReference type="STRING" id="395494.Galf_0072"/>
<dbReference type="InterPro" id="IPR003660">
    <property type="entry name" value="HAMP_dom"/>
</dbReference>
<dbReference type="GO" id="GO:0016020">
    <property type="term" value="C:membrane"/>
    <property type="evidence" value="ECO:0007669"/>
    <property type="project" value="InterPro"/>
</dbReference>
<dbReference type="CDD" id="cd11386">
    <property type="entry name" value="MCP_signal"/>
    <property type="match status" value="1"/>
</dbReference>
<reference evidence="7 8" key="1">
    <citation type="submission" date="2010-08" db="EMBL/GenBank/DDBJ databases">
        <title>Complete sequence of Gallionella capsiferriformans ES-2.</title>
        <authorList>
            <consortium name="US DOE Joint Genome Institute"/>
            <person name="Lucas S."/>
            <person name="Copeland A."/>
            <person name="Lapidus A."/>
            <person name="Cheng J.-F."/>
            <person name="Bruce D."/>
            <person name="Goodwin L."/>
            <person name="Pitluck S."/>
            <person name="Chertkov O."/>
            <person name="Davenport K.W."/>
            <person name="Detter J.C."/>
            <person name="Han C."/>
            <person name="Tapia R."/>
            <person name="Land M."/>
            <person name="Hauser L."/>
            <person name="Chang Y.-J."/>
            <person name="Jeffries C."/>
            <person name="Kyrpides N."/>
            <person name="Ivanova N."/>
            <person name="Mikhailova N."/>
            <person name="Shelobolina E.S."/>
            <person name="Picardal F."/>
            <person name="Roden E."/>
            <person name="Emerson D."/>
            <person name="Woyke T."/>
        </authorList>
    </citation>
    <scope>NUCLEOTIDE SEQUENCE [LARGE SCALE GENOMIC DNA]</scope>
    <source>
        <strain evidence="7 8">ES-2</strain>
    </source>
</reference>
<feature type="transmembrane region" description="Helical" evidence="4">
    <location>
        <begin position="365"/>
        <end position="386"/>
    </location>
</feature>
<dbReference type="SMART" id="SM00304">
    <property type="entry name" value="HAMP"/>
    <property type="match status" value="1"/>
</dbReference>
<accession>D9SI60</accession>